<dbReference type="Pfam" id="PF25137">
    <property type="entry name" value="ADH_Fe_C"/>
    <property type="match status" value="1"/>
</dbReference>
<dbReference type="PANTHER" id="PTHR43633">
    <property type="entry name" value="ALCOHOL DEHYDROGENASE YQHD"/>
    <property type="match status" value="1"/>
</dbReference>
<dbReference type="PROSITE" id="PS00060">
    <property type="entry name" value="ADH_IRON_2"/>
    <property type="match status" value="1"/>
</dbReference>
<dbReference type="InterPro" id="IPR056798">
    <property type="entry name" value="ADH_Fe_C"/>
</dbReference>
<keyword evidence="1" id="KW-0560">Oxidoreductase</keyword>
<dbReference type="InterPro" id="IPR044731">
    <property type="entry name" value="BDH-like"/>
</dbReference>
<comment type="caution">
    <text evidence="4">The sequence shown here is derived from an EMBL/GenBank/DDBJ whole genome shotgun (WGS) entry which is preliminary data.</text>
</comment>
<protein>
    <submittedName>
        <fullName evidence="4">Iron-containing alcohol dehydrogenase</fullName>
    </submittedName>
</protein>
<dbReference type="Proteomes" id="UP001596105">
    <property type="component" value="Unassembled WGS sequence"/>
</dbReference>
<dbReference type="PROSITE" id="PS00913">
    <property type="entry name" value="ADH_IRON_1"/>
    <property type="match status" value="1"/>
</dbReference>
<dbReference type="EMBL" id="JBHSMH010000084">
    <property type="protein sequence ID" value="MFC5471028.1"/>
    <property type="molecule type" value="Genomic_DNA"/>
</dbReference>
<dbReference type="Gene3D" id="1.20.1090.10">
    <property type="entry name" value="Dehydroquinate synthase-like - alpha domain"/>
    <property type="match status" value="1"/>
</dbReference>
<dbReference type="SUPFAM" id="SSF56796">
    <property type="entry name" value="Dehydroquinate synthase-like"/>
    <property type="match status" value="1"/>
</dbReference>
<proteinExistence type="predicted"/>
<dbReference type="CDD" id="cd08187">
    <property type="entry name" value="BDH"/>
    <property type="match status" value="1"/>
</dbReference>
<dbReference type="Gene3D" id="3.40.50.1970">
    <property type="match status" value="1"/>
</dbReference>
<dbReference type="InterPro" id="IPR001670">
    <property type="entry name" value="ADH_Fe/GldA"/>
</dbReference>
<dbReference type="PANTHER" id="PTHR43633:SF1">
    <property type="entry name" value="ALCOHOL DEHYDROGENASE YQHD"/>
    <property type="match status" value="1"/>
</dbReference>
<evidence type="ECO:0000259" key="2">
    <source>
        <dbReference type="Pfam" id="PF00465"/>
    </source>
</evidence>
<feature type="domain" description="Fe-containing alcohol dehydrogenase-like C-terminal" evidence="3">
    <location>
        <begin position="188"/>
        <end position="386"/>
    </location>
</feature>
<reference evidence="5" key="1">
    <citation type="journal article" date="2019" name="Int. J. Syst. Evol. Microbiol.">
        <title>The Global Catalogue of Microorganisms (GCM) 10K type strain sequencing project: providing services to taxonomists for standard genome sequencing and annotation.</title>
        <authorList>
            <consortium name="The Broad Institute Genomics Platform"/>
            <consortium name="The Broad Institute Genome Sequencing Center for Infectious Disease"/>
            <person name="Wu L."/>
            <person name="Ma J."/>
        </authorList>
    </citation>
    <scope>NUCLEOTIDE SEQUENCE [LARGE SCALE GENOMIC DNA]</scope>
    <source>
        <strain evidence="5">CCUG 57113</strain>
    </source>
</reference>
<dbReference type="InterPro" id="IPR018211">
    <property type="entry name" value="ADH_Fe_CS"/>
</dbReference>
<name>A0ABW0LYT5_9BACL</name>
<evidence type="ECO:0000313" key="5">
    <source>
        <dbReference type="Proteomes" id="UP001596105"/>
    </source>
</evidence>
<organism evidence="4 5">
    <name type="scientific">Cohnella suwonensis</name>
    <dbReference type="NCBI Taxonomy" id="696072"/>
    <lineage>
        <taxon>Bacteria</taxon>
        <taxon>Bacillati</taxon>
        <taxon>Bacillota</taxon>
        <taxon>Bacilli</taxon>
        <taxon>Bacillales</taxon>
        <taxon>Paenibacillaceae</taxon>
        <taxon>Cohnella</taxon>
    </lineage>
</organism>
<dbReference type="Pfam" id="PF00465">
    <property type="entry name" value="Fe-ADH"/>
    <property type="match status" value="1"/>
</dbReference>
<dbReference type="RefSeq" id="WP_209751107.1">
    <property type="nucleotide sequence ID" value="NZ_JBHSMH010000084.1"/>
</dbReference>
<evidence type="ECO:0000313" key="4">
    <source>
        <dbReference type="EMBL" id="MFC5471028.1"/>
    </source>
</evidence>
<evidence type="ECO:0000256" key="1">
    <source>
        <dbReference type="ARBA" id="ARBA00023002"/>
    </source>
</evidence>
<keyword evidence="5" id="KW-1185">Reference proteome</keyword>
<accession>A0ABW0LYT5</accession>
<gene>
    <name evidence="4" type="ORF">ACFPPD_20270</name>
</gene>
<sequence>MNAFELYNPTKLVFGAGKVKQLGELVKPYGKRVLLVYGGGSIKRSGLYDDVMFQLSEIGATVHELSGIEPNPRLTTVNKGIEICRKEKIEFVLAVGGGSVLDAAKAVAAGALYDGDVWDFTIRRATIQAALPIGTVLTLAATGSEMNGNAVISNWEAKEKRAIGSKLVYPKFSILDPKLTYTVPRDQTVNGIVDIMSHVFEQYFTLTTDIPLQERFAESILLTVIENGEKALEDGTDFDARANLLLAGTYALNGTLPNGVSTDWATHGIEHEVSAIYDIPHGAGLAILFPNWMKYVYKERVGKFAQFAVRVWGIDPSGKSEDELALAGIVATRAYFTRIGAPATLGELGINDDQIDRMAEEATRFGPIGSFKHLDIEDVKTILRNSL</sequence>
<evidence type="ECO:0000259" key="3">
    <source>
        <dbReference type="Pfam" id="PF25137"/>
    </source>
</evidence>
<feature type="domain" description="Alcohol dehydrogenase iron-type/glycerol dehydrogenase GldA" evidence="2">
    <location>
        <begin position="9"/>
        <end position="177"/>
    </location>
</feature>